<feature type="domain" description="GGDEF" evidence="4">
    <location>
        <begin position="241"/>
        <end position="373"/>
    </location>
</feature>
<keyword evidence="3" id="KW-1133">Transmembrane helix</keyword>
<evidence type="ECO:0000313" key="6">
    <source>
        <dbReference type="Proteomes" id="UP000562027"/>
    </source>
</evidence>
<dbReference type="SUPFAM" id="SSF55073">
    <property type="entry name" value="Nucleotide cyclase"/>
    <property type="match status" value="1"/>
</dbReference>
<feature type="transmembrane region" description="Helical" evidence="3">
    <location>
        <begin position="173"/>
        <end position="194"/>
    </location>
</feature>
<dbReference type="InterPro" id="IPR050469">
    <property type="entry name" value="Diguanylate_Cyclase"/>
</dbReference>
<dbReference type="InterPro" id="IPR043128">
    <property type="entry name" value="Rev_trsase/Diguanyl_cyclase"/>
</dbReference>
<dbReference type="NCBIfam" id="TIGR00254">
    <property type="entry name" value="GGDEF"/>
    <property type="match status" value="1"/>
</dbReference>
<gene>
    <name evidence="5" type="ORF">HNP55_001030</name>
</gene>
<proteinExistence type="predicted"/>
<dbReference type="Proteomes" id="UP000562027">
    <property type="component" value="Unassembled WGS sequence"/>
</dbReference>
<keyword evidence="3" id="KW-0812">Transmembrane</keyword>
<dbReference type="Pfam" id="PF00990">
    <property type="entry name" value="GGDEF"/>
    <property type="match status" value="1"/>
</dbReference>
<comment type="catalytic activity">
    <reaction evidence="2">
        <text>2 GTP = 3',3'-c-di-GMP + 2 diphosphate</text>
        <dbReference type="Rhea" id="RHEA:24898"/>
        <dbReference type="ChEBI" id="CHEBI:33019"/>
        <dbReference type="ChEBI" id="CHEBI:37565"/>
        <dbReference type="ChEBI" id="CHEBI:58805"/>
        <dbReference type="EC" id="2.7.7.65"/>
    </reaction>
</comment>
<dbReference type="AlphaFoldDB" id="A0A840L789"/>
<name>A0A840L789_9BURK</name>
<feature type="transmembrane region" description="Helical" evidence="3">
    <location>
        <begin position="116"/>
        <end position="135"/>
    </location>
</feature>
<feature type="transmembrane region" description="Helical" evidence="3">
    <location>
        <begin position="36"/>
        <end position="56"/>
    </location>
</feature>
<dbReference type="FunFam" id="3.30.70.270:FF:000001">
    <property type="entry name" value="Diguanylate cyclase domain protein"/>
    <property type="match status" value="1"/>
</dbReference>
<reference evidence="5 6" key="1">
    <citation type="submission" date="2020-08" db="EMBL/GenBank/DDBJ databases">
        <title>Functional genomics of gut bacteria from endangered species of beetles.</title>
        <authorList>
            <person name="Carlos-Shanley C."/>
        </authorList>
    </citation>
    <scope>NUCLEOTIDE SEQUENCE [LARGE SCALE GENOMIC DNA]</scope>
    <source>
        <strain evidence="5 6">S00239</strain>
    </source>
</reference>
<protein>
    <recommendedName>
        <fullName evidence="1">diguanylate cyclase</fullName>
        <ecNumber evidence="1">2.7.7.65</ecNumber>
    </recommendedName>
</protein>
<dbReference type="InterPro" id="IPR029787">
    <property type="entry name" value="Nucleotide_cyclase"/>
</dbReference>
<dbReference type="PANTHER" id="PTHR45138">
    <property type="entry name" value="REGULATORY COMPONENTS OF SENSORY TRANSDUCTION SYSTEM"/>
    <property type="match status" value="1"/>
</dbReference>
<dbReference type="GO" id="GO:0052621">
    <property type="term" value="F:diguanylate cyclase activity"/>
    <property type="evidence" value="ECO:0007669"/>
    <property type="project" value="UniProtKB-EC"/>
</dbReference>
<dbReference type="PANTHER" id="PTHR45138:SF9">
    <property type="entry name" value="DIGUANYLATE CYCLASE DGCM-RELATED"/>
    <property type="match status" value="1"/>
</dbReference>
<feature type="transmembrane region" description="Helical" evidence="3">
    <location>
        <begin position="142"/>
        <end position="161"/>
    </location>
</feature>
<dbReference type="PROSITE" id="PS50887">
    <property type="entry name" value="GGDEF"/>
    <property type="match status" value="1"/>
</dbReference>
<evidence type="ECO:0000256" key="3">
    <source>
        <dbReference type="SAM" id="Phobius"/>
    </source>
</evidence>
<feature type="transmembrane region" description="Helical" evidence="3">
    <location>
        <begin position="62"/>
        <end position="80"/>
    </location>
</feature>
<comment type="caution">
    <text evidence="5">The sequence shown here is derived from an EMBL/GenBank/DDBJ whole genome shotgun (WGS) entry which is preliminary data.</text>
</comment>
<sequence>MLAMLYQRTKQSLLAFLQEGSQHSADPSLQRKAVQLNIGVLMMQATVLAFTLFFFALGNEGLILSGLVQIPWSLATLVAVNRAQHAGHLNLARWFLMLGVMADAASALMLAQGLVIGIHFYYLLFAIVPTVFFPASRWRESLLQSVLNLGLFAFFEIHGWTPHPAMLNLGPETVHVLRVAMVISCVLIVAFLMIQAEYSAVKKEAELQLMASTDLLTQLPNLRAFRQNYSREVARARREDSPLIVGMLDVDHFKRINDVYGHPVGDHVLRLLAQVLSEQLRASDLVARVGGEEFALLMPQTELEQAQQICERLRITVSRHRFGTVSQPLAISISIGLARLEPGDDEERVLRAADKALYQAKNEGRNRVVLHRAGLA</sequence>
<dbReference type="InterPro" id="IPR000160">
    <property type="entry name" value="GGDEF_dom"/>
</dbReference>
<evidence type="ECO:0000256" key="1">
    <source>
        <dbReference type="ARBA" id="ARBA00012528"/>
    </source>
</evidence>
<keyword evidence="6" id="KW-1185">Reference proteome</keyword>
<dbReference type="EMBL" id="JACHLP010000002">
    <property type="protein sequence ID" value="MBB4842515.1"/>
    <property type="molecule type" value="Genomic_DNA"/>
</dbReference>
<evidence type="ECO:0000313" key="5">
    <source>
        <dbReference type="EMBL" id="MBB4842515.1"/>
    </source>
</evidence>
<dbReference type="EC" id="2.7.7.65" evidence="1"/>
<accession>A0A840L789</accession>
<feature type="transmembrane region" description="Helical" evidence="3">
    <location>
        <begin position="92"/>
        <end position="110"/>
    </location>
</feature>
<organism evidence="5 6">
    <name type="scientific">Roseateles oligotrophus</name>
    <dbReference type="NCBI Taxonomy" id="1769250"/>
    <lineage>
        <taxon>Bacteria</taxon>
        <taxon>Pseudomonadati</taxon>
        <taxon>Pseudomonadota</taxon>
        <taxon>Betaproteobacteria</taxon>
        <taxon>Burkholderiales</taxon>
        <taxon>Sphaerotilaceae</taxon>
        <taxon>Roseateles</taxon>
    </lineage>
</organism>
<evidence type="ECO:0000259" key="4">
    <source>
        <dbReference type="PROSITE" id="PS50887"/>
    </source>
</evidence>
<keyword evidence="3" id="KW-0472">Membrane</keyword>
<dbReference type="Gene3D" id="3.30.70.270">
    <property type="match status" value="1"/>
</dbReference>
<dbReference type="CDD" id="cd01949">
    <property type="entry name" value="GGDEF"/>
    <property type="match status" value="1"/>
</dbReference>
<dbReference type="SMART" id="SM00267">
    <property type="entry name" value="GGDEF"/>
    <property type="match status" value="1"/>
</dbReference>
<evidence type="ECO:0000256" key="2">
    <source>
        <dbReference type="ARBA" id="ARBA00034247"/>
    </source>
</evidence>
<dbReference type="RefSeq" id="WP_184296898.1">
    <property type="nucleotide sequence ID" value="NZ_JACHLP010000002.1"/>
</dbReference>